<dbReference type="PANTHER" id="PTHR33053:SF24">
    <property type="entry name" value="TRANSPOSASE DOMAIN-CONTAINING PROTEIN"/>
    <property type="match status" value="1"/>
</dbReference>
<reference evidence="1 2" key="1">
    <citation type="submission" date="2024-05" db="EMBL/GenBank/DDBJ databases">
        <title>Genome sequencing and assembly of Indian major carp, Cirrhinus mrigala (Hamilton, 1822).</title>
        <authorList>
            <person name="Mohindra V."/>
            <person name="Chowdhury L.M."/>
            <person name="Lal K."/>
            <person name="Jena J.K."/>
        </authorList>
    </citation>
    <scope>NUCLEOTIDE SEQUENCE [LARGE SCALE GENOMIC DNA]</scope>
    <source>
        <strain evidence="1">CM1030</strain>
        <tissue evidence="1">Blood</tissue>
    </source>
</reference>
<evidence type="ECO:0008006" key="3">
    <source>
        <dbReference type="Google" id="ProtNLM"/>
    </source>
</evidence>
<name>A0ABD0MFQ9_CIRMR</name>
<dbReference type="Proteomes" id="UP001529510">
    <property type="component" value="Unassembled WGS sequence"/>
</dbReference>
<evidence type="ECO:0000313" key="2">
    <source>
        <dbReference type="Proteomes" id="UP001529510"/>
    </source>
</evidence>
<protein>
    <recommendedName>
        <fullName evidence="3">Transposase domain-containing protein</fullName>
    </recommendedName>
</protein>
<evidence type="ECO:0000313" key="1">
    <source>
        <dbReference type="EMBL" id="KAL0149093.1"/>
    </source>
</evidence>
<dbReference type="PANTHER" id="PTHR33053">
    <property type="entry name" value="PROTEIN, PUTATIVE-RELATED"/>
    <property type="match status" value="1"/>
</dbReference>
<sequence length="671" mass="75616">MNRKTGPVSLSSLRRRTRVDVQKRLHQIRTDMTDMDMTGIGADDRVLSENTVPPSSATHAMPEVQVVTEEDMELEGDFDDVYCDWCDGNGTSGSDSENDDDLTSLSDNIANWAVSFGISIVALTALLSILHATHPDLPKDGRTLLKTKTHYAIQEKAGGNYHHFGILSSLKTTISKYAKTLAEGMTLGLQINIDGLPLFKSSTVQLWPILGLLVTVPMKEPVVIGAYCGPKKPSSATEFLSDFVNELQELEAGFCFGDKNLKIELHTVVCDAPARAFVKKTKAHNAYHGCDKCLHPGQYQNRRMTFPGPEHPQRTDISFNLMVDELHHHEGPHPFKNVKVGMISQFPLDYMHQVCLGVVRKLLLTWLRGPLTVRLPALIVDRMSGKLQAMRPYVPIEFARRPRSLRELDRWKATEFRQFLLYTGPVMLAGFLDRNMYYNFMLLSTAISMLVSPEHLNLADYAGQMLKSFVNHFGELYGTDQIVYNVYCLVHLADEVKRHGCLDSFSAFPYENHLGKIKKLIRKPEFPLAQLIRRLSEVTATKLVDDADITLKREHFVGPIVVGMGVNAQYGEMRCERWTVKLTTGDNMFLVGDKVCLIKNIIQNDNGVYAIYTEFSQQSPFYTYPFNSDRMNIFVVKDASDELKSVEVSALRQKCVALPYRDGFVAIPLLH</sequence>
<gene>
    <name evidence="1" type="ORF">M9458_055525</name>
</gene>
<dbReference type="EMBL" id="JAMKFB020000531">
    <property type="protein sequence ID" value="KAL0149093.1"/>
    <property type="molecule type" value="Genomic_DNA"/>
</dbReference>
<proteinExistence type="predicted"/>
<organism evidence="1 2">
    <name type="scientific">Cirrhinus mrigala</name>
    <name type="common">Mrigala</name>
    <dbReference type="NCBI Taxonomy" id="683832"/>
    <lineage>
        <taxon>Eukaryota</taxon>
        <taxon>Metazoa</taxon>
        <taxon>Chordata</taxon>
        <taxon>Craniata</taxon>
        <taxon>Vertebrata</taxon>
        <taxon>Euteleostomi</taxon>
        <taxon>Actinopterygii</taxon>
        <taxon>Neopterygii</taxon>
        <taxon>Teleostei</taxon>
        <taxon>Ostariophysi</taxon>
        <taxon>Cypriniformes</taxon>
        <taxon>Cyprinidae</taxon>
        <taxon>Labeoninae</taxon>
        <taxon>Labeonini</taxon>
        <taxon>Cirrhinus</taxon>
    </lineage>
</organism>
<dbReference type="AlphaFoldDB" id="A0ABD0MFQ9"/>
<accession>A0ABD0MFQ9</accession>
<keyword evidence="2" id="KW-1185">Reference proteome</keyword>
<comment type="caution">
    <text evidence="1">The sequence shown here is derived from an EMBL/GenBank/DDBJ whole genome shotgun (WGS) entry which is preliminary data.</text>
</comment>